<comment type="similarity">
    <text evidence="2 7">Belongs to the EMP24/GP25L family.</text>
</comment>
<feature type="transmembrane region" description="Helical" evidence="8">
    <location>
        <begin position="175"/>
        <end position="197"/>
    </location>
</feature>
<feature type="signal peptide" evidence="9">
    <location>
        <begin position="1"/>
        <end position="18"/>
    </location>
</feature>
<evidence type="ECO:0000256" key="7">
    <source>
        <dbReference type="RuleBase" id="RU003827"/>
    </source>
</evidence>
<dbReference type="PROSITE" id="PS50866">
    <property type="entry name" value="GOLD"/>
    <property type="match status" value="1"/>
</dbReference>
<protein>
    <submittedName>
        <fullName evidence="11">Transmembrane emp24 domain-containing protein</fullName>
    </submittedName>
</protein>
<dbReference type="InterPro" id="IPR009038">
    <property type="entry name" value="GOLD_dom"/>
</dbReference>
<proteinExistence type="inferred from homology"/>
<evidence type="ECO:0000256" key="8">
    <source>
        <dbReference type="SAM" id="Phobius"/>
    </source>
</evidence>
<comment type="caution">
    <text evidence="11">The sequence shown here is derived from an EMBL/GenBank/DDBJ whole genome shotgun (WGS) entry which is preliminary data.</text>
</comment>
<evidence type="ECO:0000256" key="6">
    <source>
        <dbReference type="ARBA" id="ARBA00023136"/>
    </source>
</evidence>
<accession>A0ABQ8YZE5</accession>
<evidence type="ECO:0000256" key="5">
    <source>
        <dbReference type="ARBA" id="ARBA00022989"/>
    </source>
</evidence>
<keyword evidence="3 7" id="KW-0812">Transmembrane</keyword>
<reference evidence="11" key="1">
    <citation type="submission" date="2022-08" db="EMBL/GenBank/DDBJ databases">
        <title>Novel sulfate-reducing endosymbionts in the free-living metamonad Anaeramoeba.</title>
        <authorList>
            <person name="Jerlstrom-Hultqvist J."/>
            <person name="Cepicka I."/>
            <person name="Gallot-Lavallee L."/>
            <person name="Salas-Leiva D."/>
            <person name="Curtis B.A."/>
            <person name="Zahonova K."/>
            <person name="Pipaliya S."/>
            <person name="Dacks J."/>
            <person name="Roger A.J."/>
        </authorList>
    </citation>
    <scope>NUCLEOTIDE SEQUENCE</scope>
    <source>
        <strain evidence="11">Schooner1</strain>
    </source>
</reference>
<keyword evidence="12" id="KW-1185">Reference proteome</keyword>
<sequence>MPLRTILIFTLMFVFASTSTHHFEIGKNSDLCLHDEYPQGTILTGYYEVQDPQVLLIDFVVRDQFGLILQRNDGFQTAKFAFSTEHEGKYLFCFTTNRPQPNLDLDQKLRISFQIKKNQHEIDESKMSTTKDLYPLEKEIKKLGMTVNEIHEDIYYTKRREARMRDTNESTNSRVMWLSIISIFTMLVVSSVQIIYLKTFFKKRKLI</sequence>
<gene>
    <name evidence="11" type="ORF">M0813_16696</name>
</gene>
<evidence type="ECO:0000256" key="9">
    <source>
        <dbReference type="SAM" id="SignalP"/>
    </source>
</evidence>
<dbReference type="Proteomes" id="UP001150062">
    <property type="component" value="Unassembled WGS sequence"/>
</dbReference>
<dbReference type="Pfam" id="PF01105">
    <property type="entry name" value="EMP24_GP25L"/>
    <property type="match status" value="1"/>
</dbReference>
<evidence type="ECO:0000313" key="12">
    <source>
        <dbReference type="Proteomes" id="UP001150062"/>
    </source>
</evidence>
<feature type="chain" id="PRO_5046263670" evidence="9">
    <location>
        <begin position="19"/>
        <end position="207"/>
    </location>
</feature>
<evidence type="ECO:0000256" key="1">
    <source>
        <dbReference type="ARBA" id="ARBA00004479"/>
    </source>
</evidence>
<dbReference type="EMBL" id="JAOAOG010000090">
    <property type="protein sequence ID" value="KAJ6250010.1"/>
    <property type="molecule type" value="Genomic_DNA"/>
</dbReference>
<name>A0ABQ8YZE5_9EUKA</name>
<dbReference type="PANTHER" id="PTHR22811">
    <property type="entry name" value="TRANSMEMBRANE EMP24 DOMAIN-CONTAINING PROTEIN"/>
    <property type="match status" value="1"/>
</dbReference>
<keyword evidence="5 8" id="KW-1133">Transmembrane helix</keyword>
<keyword evidence="4 9" id="KW-0732">Signal</keyword>
<evidence type="ECO:0000313" key="11">
    <source>
        <dbReference type="EMBL" id="KAJ6250010.1"/>
    </source>
</evidence>
<dbReference type="SMART" id="SM01190">
    <property type="entry name" value="EMP24_GP25L"/>
    <property type="match status" value="1"/>
</dbReference>
<evidence type="ECO:0000256" key="3">
    <source>
        <dbReference type="ARBA" id="ARBA00022692"/>
    </source>
</evidence>
<feature type="domain" description="GOLD" evidence="10">
    <location>
        <begin position="30"/>
        <end position="117"/>
    </location>
</feature>
<dbReference type="InterPro" id="IPR015720">
    <property type="entry name" value="Emp24-like"/>
</dbReference>
<evidence type="ECO:0000256" key="2">
    <source>
        <dbReference type="ARBA" id="ARBA00007104"/>
    </source>
</evidence>
<organism evidence="11 12">
    <name type="scientific">Anaeramoeba flamelloides</name>
    <dbReference type="NCBI Taxonomy" id="1746091"/>
    <lineage>
        <taxon>Eukaryota</taxon>
        <taxon>Metamonada</taxon>
        <taxon>Anaeramoebidae</taxon>
        <taxon>Anaeramoeba</taxon>
    </lineage>
</organism>
<evidence type="ECO:0000259" key="10">
    <source>
        <dbReference type="PROSITE" id="PS50866"/>
    </source>
</evidence>
<evidence type="ECO:0000256" key="4">
    <source>
        <dbReference type="ARBA" id="ARBA00022729"/>
    </source>
</evidence>
<comment type="subcellular location">
    <subcellularLocation>
        <location evidence="1 7">Membrane</location>
        <topology evidence="1 7">Single-pass type I membrane protein</topology>
    </subcellularLocation>
</comment>
<keyword evidence="6 8" id="KW-0472">Membrane</keyword>